<dbReference type="SUPFAM" id="SSF118215">
    <property type="entry name" value="Proton glutamate symport protein"/>
    <property type="match status" value="1"/>
</dbReference>
<feature type="transmembrane region" description="Helical" evidence="6">
    <location>
        <begin position="352"/>
        <end position="372"/>
    </location>
</feature>
<dbReference type="InterPro" id="IPR036458">
    <property type="entry name" value="Na:dicarbo_symporter_sf"/>
</dbReference>
<keyword evidence="4 6" id="KW-1133">Transmembrane helix</keyword>
<organism evidence="7 8">
    <name type="scientific">Candidatus Bealeia paramacronuclearis</name>
    <dbReference type="NCBI Taxonomy" id="1921001"/>
    <lineage>
        <taxon>Bacteria</taxon>
        <taxon>Pseudomonadati</taxon>
        <taxon>Pseudomonadota</taxon>
        <taxon>Alphaproteobacteria</taxon>
        <taxon>Holosporales</taxon>
        <taxon>Holosporaceae</taxon>
        <taxon>Candidatus Bealeia</taxon>
    </lineage>
</organism>
<dbReference type="Pfam" id="PF00375">
    <property type="entry name" value="SDF"/>
    <property type="match status" value="1"/>
</dbReference>
<dbReference type="InterPro" id="IPR001991">
    <property type="entry name" value="Na-dicarboxylate_symporter"/>
</dbReference>
<dbReference type="EMBL" id="CP133270">
    <property type="protein sequence ID" value="WVX67267.1"/>
    <property type="molecule type" value="Genomic_DNA"/>
</dbReference>
<feature type="transmembrane region" description="Helical" evidence="6">
    <location>
        <begin position="67"/>
        <end position="90"/>
    </location>
</feature>
<dbReference type="PANTHER" id="PTHR42865">
    <property type="entry name" value="PROTON/GLUTAMATE-ASPARTATE SYMPORTER"/>
    <property type="match status" value="1"/>
</dbReference>
<name>A0ABZ2C4Z6_9PROT</name>
<dbReference type="PANTHER" id="PTHR42865:SF8">
    <property type="entry name" value="SERINE_THREONINE TRANSPORTER SSTT"/>
    <property type="match status" value="1"/>
</dbReference>
<keyword evidence="8" id="KW-1185">Reference proteome</keyword>
<evidence type="ECO:0000256" key="4">
    <source>
        <dbReference type="ARBA" id="ARBA00022989"/>
    </source>
</evidence>
<feature type="transmembrane region" description="Helical" evidence="6">
    <location>
        <begin position="134"/>
        <end position="151"/>
    </location>
</feature>
<keyword evidence="3 6" id="KW-0812">Transmembrane</keyword>
<gene>
    <name evidence="7" type="ORF">Bealeia1_01466</name>
</gene>
<dbReference type="Proteomes" id="UP001330434">
    <property type="component" value="Chromosome"/>
</dbReference>
<evidence type="ECO:0000313" key="7">
    <source>
        <dbReference type="EMBL" id="WVX67267.1"/>
    </source>
</evidence>
<sequence>MNIFAKPQYLTLLLMAFVILFGSLMPNAFAEGAYTLSLLIKEFLMWVLPFAVMIYITFTLSQFQKQAFALVFILLIFEALSNALSVNYAWGIGALLEDMFRATVTASIVGEPQSLSPYFTISFLRPSFWSASKGTYIGLGLGLILAFSPLTSLQRGLEKCKTLVDFIFQKIFTRFVPFFVFGFLLNIQKSGHVSSLWAAYGLSLIWIVGAILAYLVVLYGISSGFRLKVLIAQLKNTLPTGLIAFTSASSAATMPFTIEAARKNVHNPDFASMVIPATTNIQQIGDCIANALFGIVLMLNHGIPFPDASTWIPFMVLFVLARYTTAAVMGGAIFIVLPLFEAYLGFTPEMLALLLAFNIIMDPIITASNVLANGSLCITFEKVWRIFQRCPLPQN</sequence>
<accession>A0ABZ2C4Z6</accession>
<feature type="transmembrane region" description="Helical" evidence="6">
    <location>
        <begin position="163"/>
        <end position="185"/>
    </location>
</feature>
<feature type="transmembrane region" description="Helical" evidence="6">
    <location>
        <begin position="40"/>
        <end position="60"/>
    </location>
</feature>
<keyword evidence="5 6" id="KW-0472">Membrane</keyword>
<protein>
    <submittedName>
        <fullName evidence="7">Sodium:dicarboxylate symporter family protein</fullName>
    </submittedName>
</protein>
<comment type="subcellular location">
    <subcellularLocation>
        <location evidence="1">Membrane</location>
        <topology evidence="1">Multi-pass membrane protein</topology>
    </subcellularLocation>
</comment>
<keyword evidence="2" id="KW-0813">Transport</keyword>
<dbReference type="RefSeq" id="WP_338453489.1">
    <property type="nucleotide sequence ID" value="NZ_CP133270.1"/>
</dbReference>
<feature type="transmembrane region" description="Helical" evidence="6">
    <location>
        <begin position="197"/>
        <end position="221"/>
    </location>
</feature>
<dbReference type="Gene3D" id="1.10.3860.10">
    <property type="entry name" value="Sodium:dicarboxylate symporter"/>
    <property type="match status" value="1"/>
</dbReference>
<evidence type="ECO:0000256" key="3">
    <source>
        <dbReference type="ARBA" id="ARBA00022692"/>
    </source>
</evidence>
<evidence type="ECO:0000313" key="8">
    <source>
        <dbReference type="Proteomes" id="UP001330434"/>
    </source>
</evidence>
<evidence type="ECO:0000256" key="2">
    <source>
        <dbReference type="ARBA" id="ARBA00022448"/>
    </source>
</evidence>
<evidence type="ECO:0000256" key="1">
    <source>
        <dbReference type="ARBA" id="ARBA00004141"/>
    </source>
</evidence>
<evidence type="ECO:0000256" key="5">
    <source>
        <dbReference type="ARBA" id="ARBA00023136"/>
    </source>
</evidence>
<reference evidence="7 8" key="1">
    <citation type="journal article" date="2024" name="Environ. Microbiol.">
        <title>Novel evolutionary insights on the interactions of the Holosporales (Alphaproteobacteria) with eukaryotic hosts from comparative genomics.</title>
        <authorList>
            <person name="Giovannini M."/>
            <person name="Petroni G."/>
            <person name="Castelli M."/>
        </authorList>
    </citation>
    <scope>NUCLEOTIDE SEQUENCE [LARGE SCALE GENOMIC DNA]</scope>
    <source>
        <strain evidence="7 8">US_Bl 15I1</strain>
    </source>
</reference>
<feature type="transmembrane region" description="Helical" evidence="6">
    <location>
        <begin position="311"/>
        <end position="340"/>
    </location>
</feature>
<evidence type="ECO:0000256" key="6">
    <source>
        <dbReference type="SAM" id="Phobius"/>
    </source>
</evidence>
<proteinExistence type="predicted"/>